<gene>
    <name evidence="1" type="ordered locus">VC0395_0424</name>
</gene>
<proteinExistence type="predicted"/>
<dbReference type="KEGG" id="vco:VC0395_0424"/>
<organism evidence="1 2">
    <name type="scientific">Vibrio cholerae serotype O1 (strain ATCC 39541 / Classical Ogawa 395 / O395)</name>
    <dbReference type="NCBI Taxonomy" id="345073"/>
    <lineage>
        <taxon>Bacteria</taxon>
        <taxon>Pseudomonadati</taxon>
        <taxon>Pseudomonadota</taxon>
        <taxon>Gammaproteobacteria</taxon>
        <taxon>Vibrionales</taxon>
        <taxon>Vibrionaceae</taxon>
        <taxon>Vibrio</taxon>
    </lineage>
</organism>
<name>A0A0H3AFY3_VIBC3</name>
<accession>A0A0H3AFY3</accession>
<evidence type="ECO:0000313" key="2">
    <source>
        <dbReference type="Proteomes" id="UP000000249"/>
    </source>
</evidence>
<dbReference type="Proteomes" id="UP000000249">
    <property type="component" value="Chromosome 2"/>
</dbReference>
<reference evidence="1 2" key="1">
    <citation type="submission" date="2007-03" db="EMBL/GenBank/DDBJ databases">
        <authorList>
            <person name="Heidelberg J."/>
        </authorList>
    </citation>
    <scope>NUCLEOTIDE SEQUENCE [LARGE SCALE GENOMIC DNA]</scope>
    <source>
        <strain evidence="2">ATCC 39541 / Classical Ogawa 395 / O395</strain>
    </source>
</reference>
<protein>
    <submittedName>
        <fullName evidence="1">Uncharacterized protein</fullName>
    </submittedName>
</protein>
<dbReference type="AlphaFoldDB" id="A0A0H3AFY3"/>
<evidence type="ECO:0000313" key="1">
    <source>
        <dbReference type="EMBL" id="ABQ18782.1"/>
    </source>
</evidence>
<dbReference type="EMBL" id="CP000626">
    <property type="protein sequence ID" value="ABQ18782.1"/>
    <property type="molecule type" value="Genomic_DNA"/>
</dbReference>
<sequence>MTDRPEALRPIFPKGLPKCDREQIYLRPREKAKSLLNMWNQALTLIF</sequence>